<feature type="signal peptide" evidence="1">
    <location>
        <begin position="1"/>
        <end position="27"/>
    </location>
</feature>
<keyword evidence="4" id="KW-1185">Reference proteome</keyword>
<feature type="domain" description="Beta-lactamase-related" evidence="2">
    <location>
        <begin position="53"/>
        <end position="382"/>
    </location>
</feature>
<reference evidence="3 4" key="1">
    <citation type="submission" date="2018-01" db="EMBL/GenBank/DDBJ databases">
        <title>Draft genome sequence of Paucibacter aquatile CR182 isolated from freshwater of the Nakdong River.</title>
        <authorList>
            <person name="Choi A."/>
            <person name="Chung E.J."/>
        </authorList>
    </citation>
    <scope>NUCLEOTIDE SEQUENCE [LARGE SCALE GENOMIC DNA]</scope>
    <source>
        <strain evidence="3 4">CR182</strain>
    </source>
</reference>
<organism evidence="3 4">
    <name type="scientific">Kinneretia aquatilis</name>
    <dbReference type="NCBI Taxonomy" id="2070761"/>
    <lineage>
        <taxon>Bacteria</taxon>
        <taxon>Pseudomonadati</taxon>
        <taxon>Pseudomonadota</taxon>
        <taxon>Betaproteobacteria</taxon>
        <taxon>Burkholderiales</taxon>
        <taxon>Sphaerotilaceae</taxon>
        <taxon>Roseateles</taxon>
    </lineage>
</organism>
<gene>
    <name evidence="3" type="ORF">C1O66_07685</name>
</gene>
<dbReference type="PANTHER" id="PTHR46520">
    <property type="entry name" value="SERINE BETA-LACTAMASE-LIKE PROTEIN LACTB, MITOCHONDRIAL"/>
    <property type="match status" value="1"/>
</dbReference>
<dbReference type="GO" id="GO:0006508">
    <property type="term" value="P:proteolysis"/>
    <property type="evidence" value="ECO:0007669"/>
    <property type="project" value="TreeGrafter"/>
</dbReference>
<dbReference type="RefSeq" id="WP_102767338.1">
    <property type="nucleotide sequence ID" value="NZ_POSP01000003.1"/>
</dbReference>
<dbReference type="OrthoDB" id="9799367at2"/>
<evidence type="ECO:0000313" key="4">
    <source>
        <dbReference type="Proteomes" id="UP000235916"/>
    </source>
</evidence>
<keyword evidence="1" id="KW-0732">Signal</keyword>
<dbReference type="Pfam" id="PF00144">
    <property type="entry name" value="Beta-lactamase"/>
    <property type="match status" value="1"/>
</dbReference>
<dbReference type="Gene3D" id="3.40.710.10">
    <property type="entry name" value="DD-peptidase/beta-lactamase superfamily"/>
    <property type="match status" value="1"/>
</dbReference>
<dbReference type="EMBL" id="POSP01000003">
    <property type="protein sequence ID" value="PND37419.1"/>
    <property type="molecule type" value="Genomic_DNA"/>
</dbReference>
<dbReference type="PANTHER" id="PTHR46520:SF1">
    <property type="entry name" value="SERINE BETA-LACTAMASE-LIKE PROTEIN LACTB, MITOCHONDRIAL"/>
    <property type="match status" value="1"/>
</dbReference>
<feature type="chain" id="PRO_5014614588" description="Beta-lactamase-related domain-containing protein" evidence="1">
    <location>
        <begin position="28"/>
        <end position="408"/>
    </location>
</feature>
<dbReference type="InterPro" id="IPR012338">
    <property type="entry name" value="Beta-lactam/transpept-like"/>
</dbReference>
<dbReference type="GO" id="GO:0008233">
    <property type="term" value="F:peptidase activity"/>
    <property type="evidence" value="ECO:0007669"/>
    <property type="project" value="TreeGrafter"/>
</dbReference>
<dbReference type="AlphaFoldDB" id="A0A2N8KVC5"/>
<dbReference type="Proteomes" id="UP000235916">
    <property type="component" value="Unassembled WGS sequence"/>
</dbReference>
<dbReference type="PROSITE" id="PS51257">
    <property type="entry name" value="PROKAR_LIPOPROTEIN"/>
    <property type="match status" value="1"/>
</dbReference>
<dbReference type="InterPro" id="IPR052794">
    <property type="entry name" value="Mito_Ser_Protease_LACTB"/>
</dbReference>
<proteinExistence type="predicted"/>
<comment type="caution">
    <text evidence="3">The sequence shown here is derived from an EMBL/GenBank/DDBJ whole genome shotgun (WGS) entry which is preliminary data.</text>
</comment>
<evidence type="ECO:0000313" key="3">
    <source>
        <dbReference type="EMBL" id="PND37419.1"/>
    </source>
</evidence>
<sequence length="408" mass="44926">MMLKFKLRSLGLLLCVGLCGCQLFPRALPVPAEAPQQSEVYQPQFAKSATEAAQALAQARTQQRWPAFTAAVSWRGDLVWAAASGYADLERQAPATIETQFRVGSTSKAVTATAMARAVTRSELTMDTPIGQYKADLPNPAWQAMTLRQLMSHTAGMPAYAENTDWSGKLQSWLKWRRYTDVNEALGLFDDAKLLSAPGERFHYSSFGTVLASAVLQSATAQPFLSYLHAQVSEPLGLSSLAAAEQPHEQQARFYETRGGVARLHRPVDLSQKWAGGGLAASSVDLAKLGAAWLRPSFIATPVRQDFWTPQRLADGRENEQSYALGWRHSNLQHLYCDRAHPLQSAVSYVHHGGVSDGAQSLLIIYPQWDLVVAANINTQTADWCEFAREVSQLTKPFLRQLAPDLLN</sequence>
<accession>A0A2N8KVC5</accession>
<dbReference type="GO" id="GO:0019216">
    <property type="term" value="P:regulation of lipid metabolic process"/>
    <property type="evidence" value="ECO:0007669"/>
    <property type="project" value="TreeGrafter"/>
</dbReference>
<evidence type="ECO:0000256" key="1">
    <source>
        <dbReference type="SAM" id="SignalP"/>
    </source>
</evidence>
<name>A0A2N8KVC5_9BURK</name>
<protein>
    <recommendedName>
        <fullName evidence="2">Beta-lactamase-related domain-containing protein</fullName>
    </recommendedName>
</protein>
<dbReference type="SUPFAM" id="SSF56601">
    <property type="entry name" value="beta-lactamase/transpeptidase-like"/>
    <property type="match status" value="1"/>
</dbReference>
<evidence type="ECO:0000259" key="2">
    <source>
        <dbReference type="Pfam" id="PF00144"/>
    </source>
</evidence>
<dbReference type="InterPro" id="IPR001466">
    <property type="entry name" value="Beta-lactam-related"/>
</dbReference>